<dbReference type="PROSITE" id="PS50930">
    <property type="entry name" value="HTH_LYTTR"/>
    <property type="match status" value="1"/>
</dbReference>
<feature type="domain" description="HTH LytTR-type" evidence="2">
    <location>
        <begin position="40"/>
        <end position="149"/>
    </location>
</feature>
<sequence>MVWINYIIILKENLKQVEQHNKKLQKILQLQKNDTTAISIPSDNKTEIIQFNVEHLLFIKSDGNYVEIYLEQNNQINKHIHRASLQAIGNELRNYPTIIRIHRSYIVNCRNIKSSKGTARNYQLFFSNIEQSIPVARNKFQVFNETIQNLKPIQNK</sequence>
<keyword evidence="4" id="KW-1185">Reference proteome</keyword>
<dbReference type="InterPro" id="IPR007492">
    <property type="entry name" value="LytTR_DNA-bd_dom"/>
</dbReference>
<keyword evidence="1" id="KW-0175">Coiled coil</keyword>
<dbReference type="SMART" id="SM00850">
    <property type="entry name" value="LytTR"/>
    <property type="match status" value="1"/>
</dbReference>
<evidence type="ECO:0000313" key="3">
    <source>
        <dbReference type="EMBL" id="GGX12177.1"/>
    </source>
</evidence>
<dbReference type="GO" id="GO:0000156">
    <property type="term" value="F:phosphorelay response regulator activity"/>
    <property type="evidence" value="ECO:0007669"/>
    <property type="project" value="InterPro"/>
</dbReference>
<dbReference type="EMBL" id="BMWS01000006">
    <property type="protein sequence ID" value="GGX12177.1"/>
    <property type="molecule type" value="Genomic_DNA"/>
</dbReference>
<comment type="caution">
    <text evidence="3">The sequence shown here is derived from an EMBL/GenBank/DDBJ whole genome shotgun (WGS) entry which is preliminary data.</text>
</comment>
<name>A0A918N3C4_9FLAO</name>
<feature type="coiled-coil region" evidence="1">
    <location>
        <begin position="7"/>
        <end position="34"/>
    </location>
</feature>
<evidence type="ECO:0000256" key="1">
    <source>
        <dbReference type="SAM" id="Coils"/>
    </source>
</evidence>
<evidence type="ECO:0000259" key="2">
    <source>
        <dbReference type="PROSITE" id="PS50930"/>
    </source>
</evidence>
<dbReference type="InterPro" id="IPR046947">
    <property type="entry name" value="LytR-like"/>
</dbReference>
<dbReference type="AlphaFoldDB" id="A0A918N3C4"/>
<dbReference type="Proteomes" id="UP000601108">
    <property type="component" value="Unassembled WGS sequence"/>
</dbReference>
<dbReference type="GO" id="GO:0003677">
    <property type="term" value="F:DNA binding"/>
    <property type="evidence" value="ECO:0007669"/>
    <property type="project" value="InterPro"/>
</dbReference>
<dbReference type="PANTHER" id="PTHR37299">
    <property type="entry name" value="TRANSCRIPTIONAL REGULATOR-RELATED"/>
    <property type="match status" value="1"/>
</dbReference>
<accession>A0A918N3C4</accession>
<organism evidence="3 4">
    <name type="scientific">Aquimarina muelleri</name>
    <dbReference type="NCBI Taxonomy" id="279356"/>
    <lineage>
        <taxon>Bacteria</taxon>
        <taxon>Pseudomonadati</taxon>
        <taxon>Bacteroidota</taxon>
        <taxon>Flavobacteriia</taxon>
        <taxon>Flavobacteriales</taxon>
        <taxon>Flavobacteriaceae</taxon>
        <taxon>Aquimarina</taxon>
    </lineage>
</organism>
<dbReference type="PANTHER" id="PTHR37299:SF1">
    <property type="entry name" value="STAGE 0 SPORULATION PROTEIN A HOMOLOG"/>
    <property type="match status" value="1"/>
</dbReference>
<proteinExistence type="predicted"/>
<reference evidence="3 4" key="1">
    <citation type="journal article" date="2014" name="Int. J. Syst. Evol. Microbiol.">
        <title>Complete genome sequence of Corynebacterium casei LMG S-19264T (=DSM 44701T), isolated from a smear-ripened cheese.</title>
        <authorList>
            <consortium name="US DOE Joint Genome Institute (JGI-PGF)"/>
            <person name="Walter F."/>
            <person name="Albersmeier A."/>
            <person name="Kalinowski J."/>
            <person name="Ruckert C."/>
        </authorList>
    </citation>
    <scope>NUCLEOTIDE SEQUENCE [LARGE SCALE GENOMIC DNA]</scope>
    <source>
        <strain evidence="3 4">KCTC 12285</strain>
    </source>
</reference>
<gene>
    <name evidence="3" type="ORF">GCM10007384_12420</name>
</gene>
<evidence type="ECO:0000313" key="4">
    <source>
        <dbReference type="Proteomes" id="UP000601108"/>
    </source>
</evidence>
<protein>
    <recommendedName>
        <fullName evidence="2">HTH LytTR-type domain-containing protein</fullName>
    </recommendedName>
</protein>
<dbReference type="Pfam" id="PF04397">
    <property type="entry name" value="LytTR"/>
    <property type="match status" value="1"/>
</dbReference>
<dbReference type="Gene3D" id="2.40.50.1020">
    <property type="entry name" value="LytTr DNA-binding domain"/>
    <property type="match status" value="1"/>
</dbReference>